<dbReference type="Pfam" id="PF10343">
    <property type="entry name" value="Q_salvage"/>
    <property type="match status" value="1"/>
</dbReference>
<dbReference type="GO" id="GO:0016787">
    <property type="term" value="F:hydrolase activity"/>
    <property type="evidence" value="ECO:0007669"/>
    <property type="project" value="UniProtKB-KW"/>
</dbReference>
<comment type="similarity">
    <text evidence="2">Belongs to the QNG1 protein family.</text>
</comment>
<comment type="catalytic activity">
    <reaction evidence="5">
        <text>queuosine 5'-phosphate + H2O = queuine + D-ribose 5-phosphate</text>
        <dbReference type="Rhea" id="RHEA:75387"/>
        <dbReference type="ChEBI" id="CHEBI:15377"/>
        <dbReference type="ChEBI" id="CHEBI:17433"/>
        <dbReference type="ChEBI" id="CHEBI:78346"/>
        <dbReference type="ChEBI" id="CHEBI:194371"/>
    </reaction>
    <physiologicalReaction direction="left-to-right" evidence="5">
        <dbReference type="Rhea" id="RHEA:75388"/>
    </physiologicalReaction>
</comment>
<evidence type="ECO:0000256" key="1">
    <source>
        <dbReference type="ARBA" id="ARBA00022801"/>
    </source>
</evidence>
<evidence type="ECO:0000256" key="4">
    <source>
        <dbReference type="ARBA" id="ARBA00035393"/>
    </source>
</evidence>
<dbReference type="RefSeq" id="WP_015922715.1">
    <property type="nucleotide sequence ID" value="NC_011959.1"/>
</dbReference>
<keyword evidence="7" id="KW-1185">Reference proteome</keyword>
<dbReference type="KEGG" id="tro:trd_1774"/>
<protein>
    <recommendedName>
        <fullName evidence="3">Queuosine 5'-phosphate N-glycosylase/hydrolase</fullName>
    </recommendedName>
    <alternativeName>
        <fullName evidence="4">Queuosine-nucleotide N-glycosylase/hydrolase</fullName>
    </alternativeName>
</protein>
<accession>B9L162</accession>
<dbReference type="EMBL" id="CP001275">
    <property type="protein sequence ID" value="ACM04976.1"/>
    <property type="molecule type" value="Genomic_DNA"/>
</dbReference>
<dbReference type="InterPro" id="IPR019438">
    <property type="entry name" value="Q_salvage"/>
</dbReference>
<evidence type="ECO:0000256" key="5">
    <source>
        <dbReference type="ARBA" id="ARBA00048204"/>
    </source>
</evidence>
<sequence>MDPFLTTLPDPLSIRTACRTVIQRAHWVSLDFSALPTLADRLPHPLPNLPAWDHPLHWRGTPEQTANYVLLLDALNFCFWGEPRWQVEYGGRTYDGYWALAASLRRALDCGLPLWDPHFLSRLTDAEITALFAGQGTIPLLEWRIRHVREIARGLIEHCRGSFATLIAAAGGSSIELVRLVVGTFPSFDDVATYDGQRVPFYKRAQLLCTDLAGAFRGTGLGCFHDLDLLTAFADYKLPQVLRAFGVLRYHPELAARIDARQEIPAGSPEEVEIRAATVLAVDALTLSLRTRGLPAAPWRVDWALWQLGQNLPPDAPPYHRTRSRFY</sequence>
<dbReference type="Proteomes" id="UP000000447">
    <property type="component" value="Chromosome"/>
</dbReference>
<dbReference type="HOGENOM" id="CLU_036001_2_1_0"/>
<dbReference type="AlphaFoldDB" id="B9L162"/>
<reference evidence="6 7" key="1">
    <citation type="journal article" date="2009" name="PLoS ONE">
        <title>Complete genome sequence of the aerobic CO-oxidizing thermophile Thermomicrobium roseum.</title>
        <authorList>
            <person name="Wu D."/>
            <person name="Raymond J."/>
            <person name="Wu M."/>
            <person name="Chatterji S."/>
            <person name="Ren Q."/>
            <person name="Graham J.E."/>
            <person name="Bryant D.A."/>
            <person name="Robb F."/>
            <person name="Colman A."/>
            <person name="Tallon L.J."/>
            <person name="Badger J.H."/>
            <person name="Madupu R."/>
            <person name="Ward N.L."/>
            <person name="Eisen J.A."/>
        </authorList>
    </citation>
    <scope>NUCLEOTIDE SEQUENCE [LARGE SCALE GENOMIC DNA]</scope>
    <source>
        <strain evidence="7">ATCC 27502 / DSM 5159 / P-2</strain>
    </source>
</reference>
<evidence type="ECO:0000256" key="3">
    <source>
        <dbReference type="ARBA" id="ARBA00035306"/>
    </source>
</evidence>
<evidence type="ECO:0000256" key="2">
    <source>
        <dbReference type="ARBA" id="ARBA00035119"/>
    </source>
</evidence>
<gene>
    <name evidence="6" type="ordered locus">trd_1774</name>
</gene>
<dbReference type="PANTHER" id="PTHR21314">
    <property type="entry name" value="QUEUOSINE 5'-PHOSPHATE N-GLYCOSYLASE_HYDROLASE-RELATED"/>
    <property type="match status" value="1"/>
</dbReference>
<dbReference type="STRING" id="309801.trd_1774"/>
<proteinExistence type="inferred from homology"/>
<evidence type="ECO:0000313" key="7">
    <source>
        <dbReference type="Proteomes" id="UP000000447"/>
    </source>
</evidence>
<dbReference type="eggNOG" id="ENOG502ZJ84">
    <property type="taxonomic scope" value="Bacteria"/>
</dbReference>
<dbReference type="PANTHER" id="PTHR21314:SF0">
    <property type="entry name" value="QUEUOSINE 5'-PHOSPHATE N-GLYCOSYLASE_HYDROLASE"/>
    <property type="match status" value="1"/>
</dbReference>
<organism evidence="6 7">
    <name type="scientific">Thermomicrobium roseum (strain ATCC 27502 / DSM 5159 / P-2)</name>
    <dbReference type="NCBI Taxonomy" id="309801"/>
    <lineage>
        <taxon>Bacteria</taxon>
        <taxon>Pseudomonadati</taxon>
        <taxon>Thermomicrobiota</taxon>
        <taxon>Thermomicrobia</taxon>
        <taxon>Thermomicrobiales</taxon>
        <taxon>Thermomicrobiaceae</taxon>
        <taxon>Thermomicrobium</taxon>
    </lineage>
</organism>
<name>B9L162_THERP</name>
<dbReference type="OrthoDB" id="145736at2"/>
<keyword evidence="1" id="KW-0378">Hydrolase</keyword>
<dbReference type="GO" id="GO:0006400">
    <property type="term" value="P:tRNA modification"/>
    <property type="evidence" value="ECO:0007669"/>
    <property type="project" value="TreeGrafter"/>
</dbReference>
<evidence type="ECO:0000313" key="6">
    <source>
        <dbReference type="EMBL" id="ACM04976.1"/>
    </source>
</evidence>